<evidence type="ECO:0000313" key="2">
    <source>
        <dbReference type="Proteomes" id="UP000236311"/>
    </source>
</evidence>
<gene>
    <name evidence="1" type="ORF">AMURIS_00028</name>
</gene>
<proteinExistence type="predicted"/>
<name>A0A2K4ZA31_9FIRM</name>
<organism evidence="1 2">
    <name type="scientific">Acetatifactor muris</name>
    <dbReference type="NCBI Taxonomy" id="879566"/>
    <lineage>
        <taxon>Bacteria</taxon>
        <taxon>Bacillati</taxon>
        <taxon>Bacillota</taxon>
        <taxon>Clostridia</taxon>
        <taxon>Lachnospirales</taxon>
        <taxon>Lachnospiraceae</taxon>
        <taxon>Acetatifactor</taxon>
    </lineage>
</organism>
<dbReference type="RefSeq" id="WP_146039926.1">
    <property type="nucleotide sequence ID" value="NZ_JANJZD010000008.1"/>
</dbReference>
<reference evidence="1 2" key="1">
    <citation type="submission" date="2018-01" db="EMBL/GenBank/DDBJ databases">
        <authorList>
            <person name="Gaut B.S."/>
            <person name="Morton B.R."/>
            <person name="Clegg M.T."/>
            <person name="Duvall M.R."/>
        </authorList>
    </citation>
    <scope>NUCLEOTIDE SEQUENCE [LARGE SCALE GENOMIC DNA]</scope>
    <source>
        <strain evidence="1">GP69</strain>
    </source>
</reference>
<dbReference type="Proteomes" id="UP000236311">
    <property type="component" value="Unassembled WGS sequence"/>
</dbReference>
<protein>
    <submittedName>
        <fullName evidence="1">Uncharacterized protein</fullName>
    </submittedName>
</protein>
<evidence type="ECO:0000313" key="1">
    <source>
        <dbReference type="EMBL" id="SOY27324.1"/>
    </source>
</evidence>
<dbReference type="OrthoDB" id="2751280at2"/>
<accession>A0A2K4ZA31</accession>
<dbReference type="EMBL" id="OFSM01000001">
    <property type="protein sequence ID" value="SOY27324.1"/>
    <property type="molecule type" value="Genomic_DNA"/>
</dbReference>
<dbReference type="AlphaFoldDB" id="A0A2K4ZA31"/>
<keyword evidence="2" id="KW-1185">Reference proteome</keyword>
<sequence>MESYLPESSVKVPGDGVQRPVWYMMGELDLGEGWNLTEGGRNLTGVRTLCACNHTDWNQARRYENGIYRHAVSCNEEQVPMVRFTGVKGWPHTYTREAARMIWDEFFCKYSRNEDGTIAYMGHTVKG</sequence>